<organism evidence="2 3">
    <name type="scientific">Rhizobium etli bv. mimosae str. IE4771</name>
    <dbReference type="NCBI Taxonomy" id="1432050"/>
    <lineage>
        <taxon>Bacteria</taxon>
        <taxon>Pseudomonadati</taxon>
        <taxon>Pseudomonadota</taxon>
        <taxon>Alphaproteobacteria</taxon>
        <taxon>Hyphomicrobiales</taxon>
        <taxon>Rhizobiaceae</taxon>
        <taxon>Rhizobium/Agrobacterium group</taxon>
        <taxon>Rhizobium</taxon>
    </lineage>
</organism>
<name>A0A060I6C0_RHIET</name>
<proteinExistence type="predicted"/>
<evidence type="ECO:0000259" key="1">
    <source>
        <dbReference type="Pfam" id="PF12680"/>
    </source>
</evidence>
<accession>A0A060I6C0</accession>
<protein>
    <submittedName>
        <fullName evidence="2">NTF2 domain-containing protein</fullName>
    </submittedName>
</protein>
<reference evidence="2 3" key="1">
    <citation type="submission" date="2013-12" db="EMBL/GenBank/DDBJ databases">
        <title>Complete genome sequence of Rhizobium etli bv. mimosae IE4771.</title>
        <authorList>
            <person name="Bustos P."/>
            <person name="Santamaria R.I."/>
            <person name="Lozano L."/>
            <person name="Ormeno-Orrillo E."/>
            <person name="Rogel M.A."/>
            <person name="Romero D."/>
            <person name="Cevallos M.A."/>
            <person name="Martinez-Romero E."/>
            <person name="Gonzalez V."/>
        </authorList>
    </citation>
    <scope>NUCLEOTIDE SEQUENCE [LARGE SCALE GENOMIC DNA]</scope>
    <source>
        <strain evidence="2 3">IE4771</strain>
    </source>
</reference>
<dbReference type="OrthoDB" id="8446131at2"/>
<dbReference type="Pfam" id="PF12680">
    <property type="entry name" value="SnoaL_2"/>
    <property type="match status" value="1"/>
</dbReference>
<dbReference type="PANTHER" id="PTHR41252:SF1">
    <property type="entry name" value="BLR2505 PROTEIN"/>
    <property type="match status" value="1"/>
</dbReference>
<dbReference type="AlphaFoldDB" id="A0A060I6C0"/>
<dbReference type="Gene3D" id="3.10.450.50">
    <property type="match status" value="1"/>
</dbReference>
<sequence length="140" mass="15620">MTSTHEMKKLVEEIYAVRGRGDIEGTLALLGENCTFRIVGNTRMAPFSTETGGPAFRQAITQLINDWDLSGMRTAGIYADEDHEVVVAHREGEVRHIPSGVRFRTEFIDKIHFSGGKPVKIVEFLDTLQVAETSQMIRVA</sequence>
<dbReference type="PANTHER" id="PTHR41252">
    <property type="entry name" value="BLR2505 PROTEIN"/>
    <property type="match status" value="1"/>
</dbReference>
<evidence type="ECO:0000313" key="2">
    <source>
        <dbReference type="EMBL" id="AIC27046.1"/>
    </source>
</evidence>
<dbReference type="Proteomes" id="UP000027180">
    <property type="component" value="Chromosome"/>
</dbReference>
<dbReference type="InterPro" id="IPR037401">
    <property type="entry name" value="SnoaL-like"/>
</dbReference>
<feature type="domain" description="SnoaL-like" evidence="1">
    <location>
        <begin position="11"/>
        <end position="117"/>
    </location>
</feature>
<dbReference type="HOGENOM" id="CLU_153889_0_0_5"/>
<dbReference type="SUPFAM" id="SSF54427">
    <property type="entry name" value="NTF2-like"/>
    <property type="match status" value="1"/>
</dbReference>
<evidence type="ECO:0000313" key="3">
    <source>
        <dbReference type="Proteomes" id="UP000027180"/>
    </source>
</evidence>
<dbReference type="KEGG" id="rei:IE4771_CH01929"/>
<dbReference type="InterPro" id="IPR032710">
    <property type="entry name" value="NTF2-like_dom_sf"/>
</dbReference>
<dbReference type="EMBL" id="CP006986">
    <property type="protein sequence ID" value="AIC27046.1"/>
    <property type="molecule type" value="Genomic_DNA"/>
</dbReference>
<gene>
    <name evidence="2" type="ORF">IE4771_CH01929</name>
</gene>
<dbReference type="RefSeq" id="WP_038688516.1">
    <property type="nucleotide sequence ID" value="NZ_CP006986.1"/>
</dbReference>